<dbReference type="Proteomes" id="UP000502035">
    <property type="component" value="Chromosome"/>
</dbReference>
<proteinExistence type="predicted"/>
<protein>
    <submittedName>
        <fullName evidence="3">Alpha/beta hydrolase</fullName>
    </submittedName>
</protein>
<reference evidence="3 4" key="1">
    <citation type="submission" date="2020-03" db="EMBL/GenBank/DDBJ databases">
        <title>Nocardioides sp. nov., isolated from fish.</title>
        <authorList>
            <person name="Hyun D.-W."/>
            <person name="Bae J.-W."/>
        </authorList>
    </citation>
    <scope>NUCLEOTIDE SEQUENCE [LARGE SCALE GENOMIC DNA]</scope>
    <source>
        <strain evidence="3 4">HDW12A</strain>
    </source>
</reference>
<keyword evidence="1 3" id="KW-0378">Hydrolase</keyword>
<evidence type="ECO:0000313" key="4">
    <source>
        <dbReference type="Proteomes" id="UP000502035"/>
    </source>
</evidence>
<name>A0A6G7YKN0_9ACTN</name>
<dbReference type="GO" id="GO:0016787">
    <property type="term" value="F:hydrolase activity"/>
    <property type="evidence" value="ECO:0007669"/>
    <property type="project" value="UniProtKB-KW"/>
</dbReference>
<evidence type="ECO:0000313" key="3">
    <source>
        <dbReference type="EMBL" id="QIK77302.1"/>
    </source>
</evidence>
<dbReference type="PANTHER" id="PTHR48081">
    <property type="entry name" value="AB HYDROLASE SUPERFAMILY PROTEIN C4A8.06C"/>
    <property type="match status" value="1"/>
</dbReference>
<keyword evidence="4" id="KW-1185">Reference proteome</keyword>
<dbReference type="EMBL" id="CP049866">
    <property type="protein sequence ID" value="QIK77302.1"/>
    <property type="molecule type" value="Genomic_DNA"/>
</dbReference>
<dbReference type="InterPro" id="IPR029058">
    <property type="entry name" value="AB_hydrolase_fold"/>
</dbReference>
<evidence type="ECO:0000256" key="1">
    <source>
        <dbReference type="ARBA" id="ARBA00022801"/>
    </source>
</evidence>
<dbReference type="InterPro" id="IPR050300">
    <property type="entry name" value="GDXG_lipolytic_enzyme"/>
</dbReference>
<dbReference type="Gene3D" id="3.40.50.1820">
    <property type="entry name" value="alpha/beta hydrolase"/>
    <property type="match status" value="1"/>
</dbReference>
<dbReference type="AlphaFoldDB" id="A0A6G7YKN0"/>
<organism evidence="3 4">
    <name type="scientific">Nocardioides piscis</name>
    <dbReference type="NCBI Taxonomy" id="2714938"/>
    <lineage>
        <taxon>Bacteria</taxon>
        <taxon>Bacillati</taxon>
        <taxon>Actinomycetota</taxon>
        <taxon>Actinomycetes</taxon>
        <taxon>Propionibacteriales</taxon>
        <taxon>Nocardioidaceae</taxon>
        <taxon>Nocardioides</taxon>
    </lineage>
</organism>
<dbReference type="KEGG" id="npi:G7071_06790"/>
<feature type="domain" description="BD-FAE-like" evidence="2">
    <location>
        <begin position="57"/>
        <end position="230"/>
    </location>
</feature>
<accession>A0A6G7YKN0</accession>
<evidence type="ECO:0000259" key="2">
    <source>
        <dbReference type="Pfam" id="PF20434"/>
    </source>
</evidence>
<dbReference type="InterPro" id="IPR049492">
    <property type="entry name" value="BD-FAE-like_dom"/>
</dbReference>
<gene>
    <name evidence="3" type="ORF">G7071_06790</name>
</gene>
<dbReference type="PANTHER" id="PTHR48081:SF33">
    <property type="entry name" value="KYNURENINE FORMAMIDASE"/>
    <property type="match status" value="1"/>
</dbReference>
<dbReference type="Pfam" id="PF20434">
    <property type="entry name" value="BD-FAE"/>
    <property type="match status" value="1"/>
</dbReference>
<dbReference type="SUPFAM" id="SSF53474">
    <property type="entry name" value="alpha/beta-Hydrolases"/>
    <property type="match status" value="1"/>
</dbReference>
<sequence length="277" mass="29211">MLRRTALIATVAGGLNACTSTAKKKPTGGPVGRTERLTYGPDASQWADLRRPETVSRGAVVVIHGGFWKAEYDASLGEPLAEELTRGGWTTLNIEYRRVGNGGGFPETFDDVHAAIETLAATDVDTSTLVTLGHSAGGHLATWAAARGRFDPWPVRVPITHVVSQAGVVDLTTAHEEGQGGGAVQALMGSAPDHPDYELADPRRQVPLDIPAWFVHAADDDVVPISQSRDYVAAARAAGAEAELVEVEGGHFAVIEVASPAWRRIVDILDDVSPAAG</sequence>